<comment type="catalytic activity">
    <reaction evidence="1">
        <text>D-mannonate = 2-dehydro-3-deoxy-D-gluconate + H2O</text>
        <dbReference type="Rhea" id="RHEA:20097"/>
        <dbReference type="ChEBI" id="CHEBI:15377"/>
        <dbReference type="ChEBI" id="CHEBI:17767"/>
        <dbReference type="ChEBI" id="CHEBI:57990"/>
        <dbReference type="EC" id="4.2.1.8"/>
    </reaction>
</comment>
<name>A0A2R6ATM8_9ARCH</name>
<comment type="similarity">
    <text evidence="6">Belongs to the mannonate dehydratase family.</text>
</comment>
<dbReference type="GO" id="GO:0008198">
    <property type="term" value="F:ferrous iron binding"/>
    <property type="evidence" value="ECO:0007669"/>
    <property type="project" value="TreeGrafter"/>
</dbReference>
<evidence type="ECO:0000256" key="10">
    <source>
        <dbReference type="ARBA" id="ARBA00023239"/>
    </source>
</evidence>
<dbReference type="SUPFAM" id="SSF51658">
    <property type="entry name" value="Xylose isomerase-like"/>
    <property type="match status" value="1"/>
</dbReference>
<comment type="cofactor">
    <cofactor evidence="2">
        <name>Mn(2+)</name>
        <dbReference type="ChEBI" id="CHEBI:29035"/>
    </cofactor>
</comment>
<evidence type="ECO:0000256" key="4">
    <source>
        <dbReference type="ARBA" id="ARBA00002713"/>
    </source>
</evidence>
<accession>A0A2R6ATM8</accession>
<dbReference type="Pfam" id="PF03786">
    <property type="entry name" value="UxuA"/>
    <property type="match status" value="2"/>
</dbReference>
<comment type="cofactor">
    <cofactor evidence="3">
        <name>Fe(2+)</name>
        <dbReference type="ChEBI" id="CHEBI:29033"/>
    </cofactor>
</comment>
<proteinExistence type="inferred from homology"/>
<dbReference type="GO" id="GO:0042840">
    <property type="term" value="P:D-glucuronate catabolic process"/>
    <property type="evidence" value="ECO:0007669"/>
    <property type="project" value="TreeGrafter"/>
</dbReference>
<dbReference type="EC" id="4.2.1.8" evidence="7"/>
<dbReference type="Gene3D" id="3.20.20.150">
    <property type="entry name" value="Divalent-metal-dependent TIM barrel enzymes"/>
    <property type="match status" value="1"/>
</dbReference>
<comment type="caution">
    <text evidence="11">The sequence shown here is derived from an EMBL/GenBank/DDBJ whole genome shotgun (WGS) entry which is preliminary data.</text>
</comment>
<evidence type="ECO:0000256" key="6">
    <source>
        <dbReference type="ARBA" id="ARBA00007389"/>
    </source>
</evidence>
<comment type="pathway">
    <text evidence="5">Carbohydrate metabolism; pentose and glucuronate interconversion.</text>
</comment>
<evidence type="ECO:0000313" key="12">
    <source>
        <dbReference type="Proteomes" id="UP000240322"/>
    </source>
</evidence>
<dbReference type="Proteomes" id="UP000240322">
    <property type="component" value="Unassembled WGS sequence"/>
</dbReference>
<evidence type="ECO:0000256" key="3">
    <source>
        <dbReference type="ARBA" id="ARBA00001954"/>
    </source>
</evidence>
<dbReference type="PANTHER" id="PTHR30387:SF2">
    <property type="entry name" value="MANNONATE DEHYDRATASE"/>
    <property type="match status" value="1"/>
</dbReference>
<evidence type="ECO:0000313" key="11">
    <source>
        <dbReference type="EMBL" id="PSN89737.1"/>
    </source>
</evidence>
<sequence>MSSSGLRLAEILLEGAPTPFWDVLMQLGVEEATGILPRFHHDWRQWRYDEPWDYASLSNYKRMVEGYGFKLTVIEDNPPMEKIKYGLPGKEDQLDSVARLVENMGKLHIPVWVYNWMPTTWERTRRALRGRGGAIVGGFNAEDLKDAPPPRLGGVDAPTLWRSLKEFLEFIIPVAESSGVRLAMHPDDPPVDELQGTARIMNSVEAFNRLLELSPSESNGITLCQGNFTLMTNNLPATVAHFLEKGRVYFVHFRDVRGDRHSFVETFIDEGMSDLYATMKEYVKHGYHGPFRVDHTPTLAGDTAQISTPGYSALGRIHAIGYIQGLYRAALSESHRH</sequence>
<keyword evidence="9" id="KW-0464">Manganese</keyword>
<dbReference type="PIRSF" id="PIRSF016049">
    <property type="entry name" value="Man_dehyd"/>
    <property type="match status" value="1"/>
</dbReference>
<dbReference type="InterPro" id="IPR036237">
    <property type="entry name" value="Xyl_isomerase-like_sf"/>
</dbReference>
<protein>
    <recommendedName>
        <fullName evidence="7">mannonate dehydratase</fullName>
        <ecNumber evidence="7">4.2.1.8</ecNumber>
    </recommendedName>
</protein>
<dbReference type="AlphaFoldDB" id="A0A2R6ATM8"/>
<keyword evidence="10" id="KW-0456">Lyase</keyword>
<evidence type="ECO:0000256" key="5">
    <source>
        <dbReference type="ARBA" id="ARBA00004892"/>
    </source>
</evidence>
<dbReference type="PANTHER" id="PTHR30387">
    <property type="entry name" value="MANNONATE DEHYDRATASE"/>
    <property type="match status" value="1"/>
</dbReference>
<organism evidence="11 12">
    <name type="scientific">Candidatus Marsarchaeota G2 archaeon OSP_D</name>
    <dbReference type="NCBI Taxonomy" id="1978157"/>
    <lineage>
        <taxon>Archaea</taxon>
        <taxon>Candidatus Marsarchaeota</taxon>
        <taxon>Candidatus Marsarchaeota group 2</taxon>
    </lineage>
</organism>
<dbReference type="GO" id="GO:0008927">
    <property type="term" value="F:mannonate dehydratase activity"/>
    <property type="evidence" value="ECO:0007669"/>
    <property type="project" value="UniProtKB-EC"/>
</dbReference>
<gene>
    <name evidence="11" type="ORF">B9Q03_08335</name>
</gene>
<evidence type="ECO:0000256" key="2">
    <source>
        <dbReference type="ARBA" id="ARBA00001936"/>
    </source>
</evidence>
<keyword evidence="8" id="KW-0408">Iron</keyword>
<reference evidence="11 12" key="1">
    <citation type="submission" date="2017-04" db="EMBL/GenBank/DDBJ databases">
        <title>Novel microbial lineages endemic to geothermal iron-oxide mats fill important gaps in the evolutionary history of Archaea.</title>
        <authorList>
            <person name="Jay Z.J."/>
            <person name="Beam J.P."/>
            <person name="Dlakic M."/>
            <person name="Rusch D.B."/>
            <person name="Kozubal M.A."/>
            <person name="Inskeep W.P."/>
        </authorList>
    </citation>
    <scope>NUCLEOTIDE SEQUENCE [LARGE SCALE GENOMIC DNA]</scope>
    <source>
        <strain evidence="11">OSP_D</strain>
    </source>
</reference>
<evidence type="ECO:0000256" key="8">
    <source>
        <dbReference type="ARBA" id="ARBA00023004"/>
    </source>
</evidence>
<dbReference type="EMBL" id="NEXE01000092">
    <property type="protein sequence ID" value="PSN89737.1"/>
    <property type="molecule type" value="Genomic_DNA"/>
</dbReference>
<evidence type="ECO:0000256" key="9">
    <source>
        <dbReference type="ARBA" id="ARBA00023211"/>
    </source>
</evidence>
<dbReference type="GO" id="GO:0030145">
    <property type="term" value="F:manganese ion binding"/>
    <property type="evidence" value="ECO:0007669"/>
    <property type="project" value="TreeGrafter"/>
</dbReference>
<comment type="function">
    <text evidence="4">Catalyzes the dehydration of D-mannonate.</text>
</comment>
<evidence type="ECO:0000256" key="7">
    <source>
        <dbReference type="ARBA" id="ARBA00012927"/>
    </source>
</evidence>
<evidence type="ECO:0000256" key="1">
    <source>
        <dbReference type="ARBA" id="ARBA00001794"/>
    </source>
</evidence>
<dbReference type="InterPro" id="IPR004628">
    <property type="entry name" value="Man_deHydtase"/>
</dbReference>